<dbReference type="InterPro" id="IPR011008">
    <property type="entry name" value="Dimeric_a/b-barrel"/>
</dbReference>
<dbReference type="SUPFAM" id="SSF46785">
    <property type="entry name" value="Winged helix' DNA-binding domain"/>
    <property type="match status" value="1"/>
</dbReference>
<evidence type="ECO:0000259" key="4">
    <source>
        <dbReference type="PROSITE" id="PS50956"/>
    </source>
</evidence>
<dbReference type="GO" id="GO:0005829">
    <property type="term" value="C:cytosol"/>
    <property type="evidence" value="ECO:0007669"/>
    <property type="project" value="TreeGrafter"/>
</dbReference>
<evidence type="ECO:0000313" key="5">
    <source>
        <dbReference type="EMBL" id="MXV49955.1"/>
    </source>
</evidence>
<dbReference type="InterPro" id="IPR019887">
    <property type="entry name" value="Tscrpt_reg_AsnC/Lrp_C"/>
</dbReference>
<evidence type="ECO:0000313" key="6">
    <source>
        <dbReference type="Proteomes" id="UP000466586"/>
    </source>
</evidence>
<dbReference type="PROSITE" id="PS50956">
    <property type="entry name" value="HTH_ASNC_2"/>
    <property type="match status" value="1"/>
</dbReference>
<dbReference type="PANTHER" id="PTHR30154">
    <property type="entry name" value="LEUCINE-RESPONSIVE REGULATORY PROTEIN"/>
    <property type="match status" value="1"/>
</dbReference>
<dbReference type="InterPro" id="IPR036390">
    <property type="entry name" value="WH_DNA-bd_sf"/>
</dbReference>
<dbReference type="Proteomes" id="UP000466586">
    <property type="component" value="Unassembled WGS sequence"/>
</dbReference>
<evidence type="ECO:0000256" key="3">
    <source>
        <dbReference type="ARBA" id="ARBA00023163"/>
    </source>
</evidence>
<evidence type="ECO:0000256" key="2">
    <source>
        <dbReference type="ARBA" id="ARBA00023125"/>
    </source>
</evidence>
<protein>
    <submittedName>
        <fullName evidence="5">AsnC family transcriptional regulator</fullName>
    </submittedName>
</protein>
<dbReference type="RefSeq" id="WP_160843116.1">
    <property type="nucleotide sequence ID" value="NZ_WVHT01000001.1"/>
</dbReference>
<feature type="domain" description="HTH asnC-type" evidence="4">
    <location>
        <begin position="4"/>
        <end position="65"/>
    </location>
</feature>
<dbReference type="PRINTS" id="PR00033">
    <property type="entry name" value="HTHASNC"/>
</dbReference>
<comment type="caution">
    <text evidence="5">The sequence shown here is derived from an EMBL/GenBank/DDBJ whole genome shotgun (WGS) entry which is preliminary data.</text>
</comment>
<accession>A0A7K1Y5V6</accession>
<keyword evidence="6" id="KW-1185">Reference proteome</keyword>
<evidence type="ECO:0000256" key="1">
    <source>
        <dbReference type="ARBA" id="ARBA00023015"/>
    </source>
</evidence>
<sequence>MISLDSLDLKILTLLQQDARQTSKEIGAKVHKSITAIYERIKRMEQHGVIKRYVAILDNKQLNRQLIAFTNVQLKDHSKEGMQCFESTITTYEEVMECYHISGTYDFILKVAACDLAAYHQFLMDKIFSSGAIAHVESSFVMKESKMETAIPLHRESAAV</sequence>
<dbReference type="GO" id="GO:0043565">
    <property type="term" value="F:sequence-specific DNA binding"/>
    <property type="evidence" value="ECO:0007669"/>
    <property type="project" value="InterPro"/>
</dbReference>
<dbReference type="SUPFAM" id="SSF54909">
    <property type="entry name" value="Dimeric alpha+beta barrel"/>
    <property type="match status" value="1"/>
</dbReference>
<dbReference type="PANTHER" id="PTHR30154:SF34">
    <property type="entry name" value="TRANSCRIPTIONAL REGULATOR AZLB"/>
    <property type="match status" value="1"/>
</dbReference>
<dbReference type="EMBL" id="WVHT01000001">
    <property type="protein sequence ID" value="MXV49955.1"/>
    <property type="molecule type" value="Genomic_DNA"/>
</dbReference>
<dbReference type="Gene3D" id="1.10.10.10">
    <property type="entry name" value="Winged helix-like DNA-binding domain superfamily/Winged helix DNA-binding domain"/>
    <property type="match status" value="1"/>
</dbReference>
<gene>
    <name evidence="5" type="ORF">GS399_03150</name>
</gene>
<dbReference type="InterPro" id="IPR000485">
    <property type="entry name" value="AsnC-type_HTH_dom"/>
</dbReference>
<dbReference type="InterPro" id="IPR019888">
    <property type="entry name" value="Tscrpt_reg_AsnC-like"/>
</dbReference>
<keyword evidence="3" id="KW-0804">Transcription</keyword>
<reference evidence="5 6" key="1">
    <citation type="submission" date="2019-11" db="EMBL/GenBank/DDBJ databases">
        <title>Pedobacter sp. HMF7647 Genome sequencing and assembly.</title>
        <authorList>
            <person name="Kang H."/>
            <person name="Kim H."/>
            <person name="Joh K."/>
        </authorList>
    </citation>
    <scope>NUCLEOTIDE SEQUENCE [LARGE SCALE GENOMIC DNA]</scope>
    <source>
        <strain evidence="5 6">HMF7647</strain>
    </source>
</reference>
<dbReference type="Gene3D" id="3.30.70.920">
    <property type="match status" value="1"/>
</dbReference>
<proteinExistence type="predicted"/>
<name>A0A7K1Y5V6_9SPHI</name>
<keyword evidence="2" id="KW-0238">DNA-binding</keyword>
<dbReference type="GO" id="GO:0043200">
    <property type="term" value="P:response to amino acid"/>
    <property type="evidence" value="ECO:0007669"/>
    <property type="project" value="TreeGrafter"/>
</dbReference>
<dbReference type="InterPro" id="IPR036388">
    <property type="entry name" value="WH-like_DNA-bd_sf"/>
</dbReference>
<organism evidence="5 6">
    <name type="scientific">Hufsiella arboris</name>
    <dbReference type="NCBI Taxonomy" id="2695275"/>
    <lineage>
        <taxon>Bacteria</taxon>
        <taxon>Pseudomonadati</taxon>
        <taxon>Bacteroidota</taxon>
        <taxon>Sphingobacteriia</taxon>
        <taxon>Sphingobacteriales</taxon>
        <taxon>Sphingobacteriaceae</taxon>
        <taxon>Hufsiella</taxon>
    </lineage>
</organism>
<dbReference type="Pfam" id="PF13404">
    <property type="entry name" value="HTH_AsnC-type"/>
    <property type="match status" value="1"/>
</dbReference>
<dbReference type="Pfam" id="PF01037">
    <property type="entry name" value="AsnC_trans_reg"/>
    <property type="match status" value="1"/>
</dbReference>
<dbReference type="AlphaFoldDB" id="A0A7K1Y5V6"/>
<dbReference type="SMART" id="SM00344">
    <property type="entry name" value="HTH_ASNC"/>
    <property type="match status" value="1"/>
</dbReference>
<keyword evidence="1" id="KW-0805">Transcription regulation</keyword>